<dbReference type="EMBL" id="JAKGBZ010000011">
    <property type="protein sequence ID" value="MCF3946524.1"/>
    <property type="molecule type" value="Genomic_DNA"/>
</dbReference>
<evidence type="ECO:0000313" key="11">
    <source>
        <dbReference type="Proteomes" id="UP001521209"/>
    </source>
</evidence>
<keyword evidence="6" id="KW-0677">Repeat</keyword>
<evidence type="ECO:0000256" key="2">
    <source>
        <dbReference type="ARBA" id="ARBA00005386"/>
    </source>
</evidence>
<evidence type="ECO:0000313" key="10">
    <source>
        <dbReference type="EMBL" id="MCF3946524.1"/>
    </source>
</evidence>
<dbReference type="Gene3D" id="3.40.50.2000">
    <property type="entry name" value="Glycogen Phosphorylase B"/>
    <property type="match status" value="1"/>
</dbReference>
<evidence type="ECO:0000256" key="6">
    <source>
        <dbReference type="ARBA" id="ARBA00022737"/>
    </source>
</evidence>
<comment type="similarity">
    <text evidence="2">Belongs to the glycosyltransferase 41 family. O-GlcNAc transferase subfamily.</text>
</comment>
<feature type="domain" description="O-GlcNAc transferase C-terminal" evidence="9">
    <location>
        <begin position="335"/>
        <end position="516"/>
    </location>
</feature>
<feature type="repeat" description="TPR" evidence="8">
    <location>
        <begin position="52"/>
        <end position="85"/>
    </location>
</feature>
<evidence type="ECO:0000256" key="1">
    <source>
        <dbReference type="ARBA" id="ARBA00004922"/>
    </source>
</evidence>
<organism evidence="10 11">
    <name type="scientific">Acidiphilium iwatense</name>
    <dbReference type="NCBI Taxonomy" id="768198"/>
    <lineage>
        <taxon>Bacteria</taxon>
        <taxon>Pseudomonadati</taxon>
        <taxon>Pseudomonadota</taxon>
        <taxon>Alphaproteobacteria</taxon>
        <taxon>Acetobacterales</taxon>
        <taxon>Acidocellaceae</taxon>
        <taxon>Acidiphilium</taxon>
    </lineage>
</organism>
<dbReference type="InterPro" id="IPR011990">
    <property type="entry name" value="TPR-like_helical_dom_sf"/>
</dbReference>
<comment type="pathway">
    <text evidence="1">Protein modification; protein glycosylation.</text>
</comment>
<evidence type="ECO:0000256" key="5">
    <source>
        <dbReference type="ARBA" id="ARBA00022679"/>
    </source>
</evidence>
<evidence type="ECO:0000256" key="7">
    <source>
        <dbReference type="ARBA" id="ARBA00022803"/>
    </source>
</evidence>
<keyword evidence="4" id="KW-0328">Glycosyltransferase</keyword>
<feature type="domain" description="O-GlcNAc transferase C-terminal" evidence="9">
    <location>
        <begin position="538"/>
        <end position="716"/>
    </location>
</feature>
<evidence type="ECO:0000256" key="4">
    <source>
        <dbReference type="ARBA" id="ARBA00022676"/>
    </source>
</evidence>
<sequence length="734" mass="80544">MHDGCVAPWQDNRADTDPVALLNKAIRLDGEGVHDIAQAAMRQVVTLIPGWDEPWLRLGQSLRARNCHDAAMAAYDAALECNPRRVEALLARGVLALQHEPPQTGLHFLTRATDLAQDNHQAWHALGHAYAAAKLDIRAAGAFRHAATLAPDRLIYAFDAVDSETWLDGPISDPAPPWSDGIRLALAGRSALQRGALDEAEAALEAAYALMPDEPWIPTALGSVHMMAMRPYRAEPALRAAHRLAPNDPVIAHDLAVALARLYRYAEAETILGMVATQGSAHPRIFCTRANQRASMGDIQGAMDDLATARMNGADEIEALRAECSLMPYRRDASAIMVRHAMETLGAMLPRAGTPMMRPRSAISDDPERPLRIGLLSNTLRTHPVGWLTLAGFEALDRDSFPIHCFGRFAPEDRLARRFAARADAWHAIDALDDYAVAALIAEQNIDILIDLGGYGDAGRMSVTAYRAAPVQIKWVGMQCTTSGIREIDWFLTDRWETPDGFERFYTERLLRLTDGYVCYLPPDNPPGFTPPPALARSHVTFGCFNNVTKITDETLTAWADLLFHVPDARLALRCPQFSESVTVMRLQERARNAGINVARLDFLGRASHREFLAGYNKIDIALDPFPYSGGLTTCESLFMGVPVVTLAGEHFAARHSVSHLSNVGLLDCVTTSTDAYIDRAMELAKDLHTLTELRAGLRRQVVASPLCDTARFGKSLGAGLRHAWHDYCAAARA</sequence>
<dbReference type="Gene3D" id="1.25.40.10">
    <property type="entry name" value="Tetratricopeptide repeat domain"/>
    <property type="match status" value="2"/>
</dbReference>
<dbReference type="SUPFAM" id="SSF48452">
    <property type="entry name" value="TPR-like"/>
    <property type="match status" value="2"/>
</dbReference>
<dbReference type="Pfam" id="PF13844">
    <property type="entry name" value="Glyco_transf_41"/>
    <property type="match status" value="2"/>
</dbReference>
<name>A0ABS9DUZ5_9PROT</name>
<dbReference type="PROSITE" id="PS50005">
    <property type="entry name" value="TPR"/>
    <property type="match status" value="1"/>
</dbReference>
<keyword evidence="11" id="KW-1185">Reference proteome</keyword>
<proteinExistence type="inferred from homology"/>
<evidence type="ECO:0000256" key="3">
    <source>
        <dbReference type="ARBA" id="ARBA00011970"/>
    </source>
</evidence>
<dbReference type="PANTHER" id="PTHR44835:SF1">
    <property type="entry name" value="PROTEIN O-GLCNAC TRANSFERASE"/>
    <property type="match status" value="1"/>
</dbReference>
<evidence type="ECO:0000259" key="9">
    <source>
        <dbReference type="Pfam" id="PF13844"/>
    </source>
</evidence>
<dbReference type="InterPro" id="IPR051939">
    <property type="entry name" value="Glycosyltr_41/O-GlcNAc_trsf"/>
</dbReference>
<dbReference type="Proteomes" id="UP001521209">
    <property type="component" value="Unassembled WGS sequence"/>
</dbReference>
<dbReference type="InterPro" id="IPR029489">
    <property type="entry name" value="OGT/SEC/SPY_C"/>
</dbReference>
<gene>
    <name evidence="10" type="ORF">L2A60_07490</name>
</gene>
<dbReference type="Gene3D" id="3.40.50.11380">
    <property type="match status" value="1"/>
</dbReference>
<dbReference type="SUPFAM" id="SSF53756">
    <property type="entry name" value="UDP-Glycosyltransferase/glycogen phosphorylase"/>
    <property type="match status" value="1"/>
</dbReference>
<dbReference type="SMART" id="SM00028">
    <property type="entry name" value="TPR"/>
    <property type="match status" value="5"/>
</dbReference>
<dbReference type="InterPro" id="IPR019734">
    <property type="entry name" value="TPR_rpt"/>
</dbReference>
<protein>
    <recommendedName>
        <fullName evidence="3">protein O-GlcNAc transferase</fullName>
        <ecNumber evidence="3">2.4.1.255</ecNumber>
    </recommendedName>
</protein>
<dbReference type="EC" id="2.4.1.255" evidence="3"/>
<keyword evidence="7 8" id="KW-0802">TPR repeat</keyword>
<evidence type="ECO:0000256" key="8">
    <source>
        <dbReference type="PROSITE-ProRule" id="PRU00339"/>
    </source>
</evidence>
<dbReference type="PANTHER" id="PTHR44835">
    <property type="entry name" value="UDP-N-ACETYLGLUCOSAMINE--PEPTIDE N-ACETYLGLUCOSAMINYLTRANSFERASE SPINDLY-RELATED"/>
    <property type="match status" value="1"/>
</dbReference>
<comment type="caution">
    <text evidence="10">The sequence shown here is derived from an EMBL/GenBank/DDBJ whole genome shotgun (WGS) entry which is preliminary data.</text>
</comment>
<keyword evidence="5" id="KW-0808">Transferase</keyword>
<reference evidence="10 11" key="1">
    <citation type="submission" date="2022-01" db="EMBL/GenBank/DDBJ databases">
        <authorList>
            <person name="Won M."/>
            <person name="Kim S.-J."/>
            <person name="Kwon S.-W."/>
        </authorList>
    </citation>
    <scope>NUCLEOTIDE SEQUENCE [LARGE SCALE GENOMIC DNA]</scope>
    <source>
        <strain evidence="10 11">KCTC 23505</strain>
    </source>
</reference>
<accession>A0ABS9DUZ5</accession>